<keyword evidence="2" id="KW-1185">Reference proteome</keyword>
<organism evidence="1 2">
    <name type="scientific">Erysiphe neolycopersici</name>
    <dbReference type="NCBI Taxonomy" id="212602"/>
    <lineage>
        <taxon>Eukaryota</taxon>
        <taxon>Fungi</taxon>
        <taxon>Dikarya</taxon>
        <taxon>Ascomycota</taxon>
        <taxon>Pezizomycotina</taxon>
        <taxon>Leotiomycetes</taxon>
        <taxon>Erysiphales</taxon>
        <taxon>Erysiphaceae</taxon>
        <taxon>Erysiphe</taxon>
    </lineage>
</organism>
<dbReference type="EMBL" id="MCFK01001850">
    <property type="protein sequence ID" value="RKF64505.1"/>
    <property type="molecule type" value="Genomic_DNA"/>
</dbReference>
<comment type="caution">
    <text evidence="1">The sequence shown here is derived from an EMBL/GenBank/DDBJ whole genome shotgun (WGS) entry which is preliminary data.</text>
</comment>
<name>A0A420I4C9_9PEZI</name>
<accession>A0A420I4C9</accession>
<dbReference type="Proteomes" id="UP000286134">
    <property type="component" value="Unassembled WGS sequence"/>
</dbReference>
<dbReference type="AlphaFoldDB" id="A0A420I4C9"/>
<gene>
    <name evidence="1" type="ORF">OnM2_018025</name>
</gene>
<dbReference type="OrthoDB" id="3641178at2759"/>
<evidence type="ECO:0000313" key="1">
    <source>
        <dbReference type="EMBL" id="RKF64505.1"/>
    </source>
</evidence>
<protein>
    <submittedName>
        <fullName evidence="1">Uncharacterized protein</fullName>
    </submittedName>
</protein>
<reference evidence="1 2" key="1">
    <citation type="journal article" date="2018" name="BMC Genomics">
        <title>Comparative genome analyses reveal sequence features reflecting distinct modes of host-adaptation between dicot and monocot powdery mildew.</title>
        <authorList>
            <person name="Wu Y."/>
            <person name="Ma X."/>
            <person name="Pan Z."/>
            <person name="Kale S.D."/>
            <person name="Song Y."/>
            <person name="King H."/>
            <person name="Zhang Q."/>
            <person name="Presley C."/>
            <person name="Deng X."/>
            <person name="Wei C.I."/>
            <person name="Xiao S."/>
        </authorList>
    </citation>
    <scope>NUCLEOTIDE SEQUENCE [LARGE SCALE GENOMIC DNA]</scope>
    <source>
        <strain evidence="1">UMSG2</strain>
    </source>
</reference>
<evidence type="ECO:0000313" key="2">
    <source>
        <dbReference type="Proteomes" id="UP000286134"/>
    </source>
</evidence>
<sequence>MSNYKRSTDGHTFVPTYPLQFSSECLNMKKSHEYRNSSTSNGNAIDFSSLTKFSNDLHNQTSSEFNHKLTSTNQRRSLQNTRLIPLKLGSAATLNEKKSIIRENETPPLATQRKLPLSSTPENCGLPNSEKEFKSIMSGVKLLYLRGNYKRCTIRCRMLLESIKDSFHIDPAYRVYLASYLASCLEIMAFELPYHSSAKLSLYQEALTHLQSATSELDYALFCTDAKVRNSLFSDASSQLSSARSSIDSVFSQCSKASSIASYSPLTEECTSNSSKKELVGSDCRRKKVSFSLPPHDEQDFPNNFDEDFQSVSTSSILDSFPIPMLGGSTCKRTSLEPAPLNLSGTRSLSPLFKVKSPELSKLSHLRLYQTLLSGFQSDFENRIKDIEKIIDEIIRNSTDIRDCCESKVELRKLRKKRIGSGWPRKRFDGSRYQLLCEKALIEL</sequence>
<proteinExistence type="predicted"/>